<protein>
    <submittedName>
        <fullName evidence="2">Uncharacterized protein</fullName>
    </submittedName>
</protein>
<dbReference type="Proteomes" id="UP001500034">
    <property type="component" value="Unassembled WGS sequence"/>
</dbReference>
<feature type="compositionally biased region" description="Basic and acidic residues" evidence="1">
    <location>
        <begin position="50"/>
        <end position="63"/>
    </location>
</feature>
<sequence>MASASRRADTRVRVSADGVDGDEAMKGLPRMRRLSALRYPVPSAGDVPGEDARRQGSRDRKLMVEQSTRRTSMAGRMPAEGVTFRPRNGP</sequence>
<dbReference type="EMBL" id="BAABCQ010000031">
    <property type="protein sequence ID" value="GAA3970244.1"/>
    <property type="molecule type" value="Genomic_DNA"/>
</dbReference>
<accession>A0ABP7PSQ1</accession>
<name>A0ABP7PSQ1_9ACTN</name>
<evidence type="ECO:0000313" key="3">
    <source>
        <dbReference type="Proteomes" id="UP001500034"/>
    </source>
</evidence>
<comment type="caution">
    <text evidence="2">The sequence shown here is derived from an EMBL/GenBank/DDBJ whole genome shotgun (WGS) entry which is preliminary data.</text>
</comment>
<gene>
    <name evidence="2" type="ORF">GCM10022384_21770</name>
</gene>
<evidence type="ECO:0000313" key="2">
    <source>
        <dbReference type="EMBL" id="GAA3970244.1"/>
    </source>
</evidence>
<organism evidence="2 3">
    <name type="scientific">Streptomyces marokkonensis</name>
    <dbReference type="NCBI Taxonomy" id="324855"/>
    <lineage>
        <taxon>Bacteria</taxon>
        <taxon>Bacillati</taxon>
        <taxon>Actinomycetota</taxon>
        <taxon>Actinomycetes</taxon>
        <taxon>Kitasatosporales</taxon>
        <taxon>Streptomycetaceae</taxon>
        <taxon>Streptomyces</taxon>
    </lineage>
</organism>
<proteinExistence type="predicted"/>
<reference evidence="3" key="1">
    <citation type="journal article" date="2019" name="Int. J. Syst. Evol. Microbiol.">
        <title>The Global Catalogue of Microorganisms (GCM) 10K type strain sequencing project: providing services to taxonomists for standard genome sequencing and annotation.</title>
        <authorList>
            <consortium name="The Broad Institute Genomics Platform"/>
            <consortium name="The Broad Institute Genome Sequencing Center for Infectious Disease"/>
            <person name="Wu L."/>
            <person name="Ma J."/>
        </authorList>
    </citation>
    <scope>NUCLEOTIDE SEQUENCE [LARGE SCALE GENOMIC DNA]</scope>
    <source>
        <strain evidence="3">JCM 17027</strain>
    </source>
</reference>
<feature type="region of interest" description="Disordered" evidence="1">
    <location>
        <begin position="40"/>
        <end position="90"/>
    </location>
</feature>
<keyword evidence="3" id="KW-1185">Reference proteome</keyword>
<evidence type="ECO:0000256" key="1">
    <source>
        <dbReference type="SAM" id="MobiDB-lite"/>
    </source>
</evidence>